<name>A0A6G0XGS6_9STRA</name>
<dbReference type="Proteomes" id="UP000481153">
    <property type="component" value="Unassembled WGS sequence"/>
</dbReference>
<organism evidence="1 2">
    <name type="scientific">Aphanomyces euteiches</name>
    <dbReference type="NCBI Taxonomy" id="100861"/>
    <lineage>
        <taxon>Eukaryota</taxon>
        <taxon>Sar</taxon>
        <taxon>Stramenopiles</taxon>
        <taxon>Oomycota</taxon>
        <taxon>Saprolegniomycetes</taxon>
        <taxon>Saprolegniales</taxon>
        <taxon>Verrucalvaceae</taxon>
        <taxon>Aphanomyces</taxon>
    </lineage>
</organism>
<evidence type="ECO:0000313" key="1">
    <source>
        <dbReference type="EMBL" id="KAF0739329.1"/>
    </source>
</evidence>
<dbReference type="EMBL" id="VJMJ01000064">
    <property type="protein sequence ID" value="KAF0739329.1"/>
    <property type="molecule type" value="Genomic_DNA"/>
</dbReference>
<dbReference type="AlphaFoldDB" id="A0A6G0XGS6"/>
<evidence type="ECO:0000313" key="2">
    <source>
        <dbReference type="Proteomes" id="UP000481153"/>
    </source>
</evidence>
<keyword evidence="2" id="KW-1185">Reference proteome</keyword>
<accession>A0A6G0XGS6</accession>
<gene>
    <name evidence="1" type="ORF">Ae201684_004898</name>
</gene>
<reference evidence="1 2" key="1">
    <citation type="submission" date="2019-07" db="EMBL/GenBank/DDBJ databases">
        <title>Genomics analysis of Aphanomyces spp. identifies a new class of oomycete effector associated with host adaptation.</title>
        <authorList>
            <person name="Gaulin E."/>
        </authorList>
    </citation>
    <scope>NUCLEOTIDE SEQUENCE [LARGE SCALE GENOMIC DNA]</scope>
    <source>
        <strain evidence="1 2">ATCC 201684</strain>
    </source>
</reference>
<comment type="caution">
    <text evidence="1">The sequence shown here is derived from an EMBL/GenBank/DDBJ whole genome shotgun (WGS) entry which is preliminary data.</text>
</comment>
<proteinExistence type="predicted"/>
<sequence length="98" mass="11402">MPVEEIISELVAFLEEMSVDEIQSLEKTHLALYERAKLRCNQEKAAMNEWELANPEFKPWNPTYLQLNQSLYDAERVWKIARLKAAAVDETKGKLHAQ</sequence>
<protein>
    <submittedName>
        <fullName evidence="1">Uncharacterized protein</fullName>
    </submittedName>
</protein>